<accession>A0A3D8JA84</accession>
<dbReference type="AlphaFoldDB" id="A0A3D8JA84"/>
<feature type="binding site" evidence="3">
    <location>
        <position position="27"/>
    </location>
    <ligand>
        <name>substrate</name>
    </ligand>
</feature>
<dbReference type="OrthoDB" id="9792276at2"/>
<comment type="function">
    <text evidence="3">Catalyzes the complex heterocyclic radical-mediated conversion of 6-carboxy-5,6,7,8-tetrahydropterin (CPH4) to 7-carboxy-7-deazaguanine (CDG), a step common to the biosynthetic pathways of all 7-deazapurine-containing compounds.</text>
</comment>
<comment type="cofactor">
    <cofactor evidence="3">
        <name>S-adenosyl-L-methionine</name>
        <dbReference type="ChEBI" id="CHEBI:59789"/>
    </cofactor>
    <text evidence="3">Binds 1 S-adenosyl-L-methionine per subunit.</text>
</comment>
<dbReference type="InterPro" id="IPR024924">
    <property type="entry name" value="7-CO-7-deazaguanine_synth-like"/>
</dbReference>
<dbReference type="UniPathway" id="UPA00391"/>
<comment type="similarity">
    <text evidence="3">Belongs to the radical SAM superfamily. 7-carboxy-7-deazaguanine synthase family.</text>
</comment>
<dbReference type="HAMAP" id="MF_00917">
    <property type="entry name" value="QueE"/>
    <property type="match status" value="1"/>
</dbReference>
<name>A0A3D8JA84_9HELI</name>
<keyword evidence="2 3" id="KW-0456">Lyase</keyword>
<comment type="caution">
    <text evidence="3">Lacks conserved residue(s) required for the propagation of feature annotation.</text>
</comment>
<dbReference type="EMBL" id="NXLX01000003">
    <property type="protein sequence ID" value="RDU74328.1"/>
    <property type="molecule type" value="Genomic_DNA"/>
</dbReference>
<evidence type="ECO:0000256" key="2">
    <source>
        <dbReference type="ARBA" id="ARBA00023239"/>
    </source>
</evidence>
<keyword evidence="3" id="KW-0460">Magnesium</keyword>
<keyword evidence="3" id="KW-0411">Iron-sulfur</keyword>
<gene>
    <name evidence="3" type="primary">queE</name>
    <name evidence="4" type="ORF">CQA57_02285</name>
</gene>
<reference evidence="4 5" key="1">
    <citation type="submission" date="2018-04" db="EMBL/GenBank/DDBJ databases">
        <title>Novel Campyloabacter and Helicobacter Species and Strains.</title>
        <authorList>
            <person name="Mannion A.J."/>
            <person name="Shen Z."/>
            <person name="Fox J.G."/>
        </authorList>
    </citation>
    <scope>NUCLEOTIDE SEQUENCE [LARGE SCALE GENOMIC DNA]</scope>
    <source>
        <strain evidence="4 5">MIT 04-9362</strain>
    </source>
</reference>
<dbReference type="SUPFAM" id="SSF102114">
    <property type="entry name" value="Radical SAM enzymes"/>
    <property type="match status" value="1"/>
</dbReference>
<feature type="binding site" evidence="3">
    <location>
        <position position="31"/>
    </location>
    <ligand>
        <name>[4Fe-4S] cluster</name>
        <dbReference type="ChEBI" id="CHEBI:49883"/>
        <note>4Fe-4S-S-AdoMet</note>
    </ligand>
</feature>
<dbReference type="PANTHER" id="PTHR42836">
    <property type="entry name" value="7-CARBOXY-7-DEAZAGUANINE SYNTHASE"/>
    <property type="match status" value="1"/>
</dbReference>
<evidence type="ECO:0000313" key="5">
    <source>
        <dbReference type="Proteomes" id="UP000256695"/>
    </source>
</evidence>
<keyword evidence="5" id="KW-1185">Reference proteome</keyword>
<dbReference type="Gene3D" id="3.20.20.70">
    <property type="entry name" value="Aldolase class I"/>
    <property type="match status" value="1"/>
</dbReference>
<feature type="binding site" evidence="3">
    <location>
        <position position="35"/>
    </location>
    <ligand>
        <name>[4Fe-4S] cluster</name>
        <dbReference type="ChEBI" id="CHEBI:49883"/>
        <note>4Fe-4S-S-AdoMet</note>
    </ligand>
</feature>
<keyword evidence="3" id="KW-0479">Metal-binding</keyword>
<sequence>MMLKISEIFYSIQGEGRQMGRPSVFVRVGMCNLTCKGFSESVQYEGKKIIGCDSIYAANKAFSKEWIVFEDSKKLISEIEQKGNGNFDIVLTGGEPSLYFGNKVLLETLKYFIKRHHHIYVESNGSVFFDFNEILKSLHFTLGVKLSNTLDLKEKRINIKAIQNILDHAKSVYFKFVLNQEMCKDGSGIAEINEILAQVSGSYEVYLMPQGSDIETLNRNIKFLLPLCLENNFYLSDRLHIRIWGNKRGV</sequence>
<dbReference type="GO" id="GO:1904047">
    <property type="term" value="F:S-adenosyl-L-methionine binding"/>
    <property type="evidence" value="ECO:0007669"/>
    <property type="project" value="UniProtKB-UniRule"/>
</dbReference>
<organism evidence="4 5">
    <name type="scientific">Helicobacter anseris</name>
    <dbReference type="NCBI Taxonomy" id="375926"/>
    <lineage>
        <taxon>Bacteria</taxon>
        <taxon>Pseudomonadati</taxon>
        <taxon>Campylobacterota</taxon>
        <taxon>Epsilonproteobacteria</taxon>
        <taxon>Campylobacterales</taxon>
        <taxon>Helicobacteraceae</taxon>
        <taxon>Helicobacter</taxon>
    </lineage>
</organism>
<keyword evidence="3" id="KW-0949">S-adenosyl-L-methionine</keyword>
<feature type="binding site" evidence="3">
    <location>
        <position position="94"/>
    </location>
    <ligand>
        <name>S-adenosyl-L-methionine</name>
        <dbReference type="ChEBI" id="CHEBI:59789"/>
    </ligand>
</feature>
<keyword evidence="3" id="KW-0408">Iron</keyword>
<keyword evidence="1 3" id="KW-0004">4Fe-4S</keyword>
<dbReference type="GO" id="GO:0000287">
    <property type="term" value="F:magnesium ion binding"/>
    <property type="evidence" value="ECO:0007669"/>
    <property type="project" value="UniProtKB-UniRule"/>
</dbReference>
<dbReference type="EC" id="4.3.99.3" evidence="3"/>
<comment type="cofactor">
    <cofactor evidence="3">
        <name>[4Fe-4S] cluster</name>
        <dbReference type="ChEBI" id="CHEBI:49883"/>
    </cofactor>
    <text evidence="3">Binds 1 [4Fe-4S] cluster. The cluster is coordinated with 3 cysteines and an exchangeable S-adenosyl-L-methionine.</text>
</comment>
<dbReference type="PANTHER" id="PTHR42836:SF1">
    <property type="entry name" value="7-CARBOXY-7-DEAZAGUANINE SYNTHASE"/>
    <property type="match status" value="1"/>
</dbReference>
<protein>
    <recommendedName>
        <fullName evidence="3">7-carboxy-7-deazaguanine synthase</fullName>
        <shortName evidence="3">CDG synthase</shortName>
        <ecNumber evidence="3">4.3.99.3</ecNumber>
    </recommendedName>
    <alternativeName>
        <fullName evidence="3">Queuosine biosynthesis protein QueE</fullName>
    </alternativeName>
</protein>
<evidence type="ECO:0000313" key="4">
    <source>
        <dbReference type="EMBL" id="RDU74328.1"/>
    </source>
</evidence>
<comment type="caution">
    <text evidence="4">The sequence shown here is derived from an EMBL/GenBank/DDBJ whole genome shotgun (WGS) entry which is preliminary data.</text>
</comment>
<evidence type="ECO:0000256" key="1">
    <source>
        <dbReference type="ARBA" id="ARBA00022485"/>
    </source>
</evidence>
<dbReference type="GO" id="GO:0008616">
    <property type="term" value="P:tRNA queuosine(34) biosynthetic process"/>
    <property type="evidence" value="ECO:0007669"/>
    <property type="project" value="UniProtKB-UniRule"/>
</dbReference>
<keyword evidence="3" id="KW-0671">Queuosine biosynthesis</keyword>
<comment type="cofactor">
    <cofactor evidence="3">
        <name>Mg(2+)</name>
        <dbReference type="ChEBI" id="CHEBI:18420"/>
    </cofactor>
</comment>
<dbReference type="GO" id="GO:0051539">
    <property type="term" value="F:4 iron, 4 sulfur cluster binding"/>
    <property type="evidence" value="ECO:0007669"/>
    <property type="project" value="UniProtKB-UniRule"/>
</dbReference>
<dbReference type="Proteomes" id="UP000256695">
    <property type="component" value="Unassembled WGS sequence"/>
</dbReference>
<evidence type="ECO:0000256" key="3">
    <source>
        <dbReference type="HAMAP-Rule" id="MF_00917"/>
    </source>
</evidence>
<feature type="binding site" evidence="3">
    <location>
        <position position="52"/>
    </location>
    <ligand>
        <name>[4Fe-4S] cluster</name>
        <dbReference type="ChEBI" id="CHEBI:49883"/>
        <note>4Fe-4S-S-AdoMet</note>
    </ligand>
</feature>
<proteinExistence type="inferred from homology"/>
<dbReference type="InterPro" id="IPR013785">
    <property type="entry name" value="Aldolase_TIM"/>
</dbReference>
<dbReference type="InterPro" id="IPR058240">
    <property type="entry name" value="rSAM_sf"/>
</dbReference>
<comment type="pathway">
    <text evidence="3">Purine metabolism; 7-cyano-7-deazaguanine biosynthesis.</text>
</comment>
<comment type="catalytic activity">
    <reaction evidence="3">
        <text>6-carboxy-5,6,7,8-tetrahydropterin + H(+) = 7-carboxy-7-carbaguanine + NH4(+)</text>
        <dbReference type="Rhea" id="RHEA:27974"/>
        <dbReference type="ChEBI" id="CHEBI:15378"/>
        <dbReference type="ChEBI" id="CHEBI:28938"/>
        <dbReference type="ChEBI" id="CHEBI:61032"/>
        <dbReference type="ChEBI" id="CHEBI:61036"/>
        <dbReference type="EC" id="4.3.99.3"/>
    </reaction>
</comment>
<feature type="binding site" evidence="3">
    <location>
        <position position="54"/>
    </location>
    <ligand>
        <name>Mg(2+)</name>
        <dbReference type="ChEBI" id="CHEBI:18420"/>
    </ligand>
</feature>
<dbReference type="Pfam" id="PF13353">
    <property type="entry name" value="Fer4_12"/>
    <property type="match status" value="1"/>
</dbReference>
<feature type="binding site" evidence="3">
    <location>
        <position position="92"/>
    </location>
    <ligand>
        <name>substrate</name>
    </ligand>
</feature>
<feature type="binding site" evidence="3">
    <location>
        <begin position="12"/>
        <end position="14"/>
    </location>
    <ligand>
        <name>substrate</name>
    </ligand>
</feature>
<comment type="subunit">
    <text evidence="3">Homodimer.</text>
</comment>
<dbReference type="GO" id="GO:0016840">
    <property type="term" value="F:carbon-nitrogen lyase activity"/>
    <property type="evidence" value="ECO:0007669"/>
    <property type="project" value="UniProtKB-UniRule"/>
</dbReference>